<gene>
    <name evidence="2" type="ORF">MES5069_360123</name>
</gene>
<accession>A0ABN8JYD2</accession>
<dbReference type="EMBL" id="CAKXZT010000131">
    <property type="protein sequence ID" value="CAH2403033.1"/>
    <property type="molecule type" value="Genomic_DNA"/>
</dbReference>
<evidence type="ECO:0000256" key="1">
    <source>
        <dbReference type="SAM" id="MobiDB-lite"/>
    </source>
</evidence>
<proteinExistence type="predicted"/>
<feature type="region of interest" description="Disordered" evidence="1">
    <location>
        <begin position="1"/>
        <end position="20"/>
    </location>
</feature>
<sequence length="73" mass="7686">MLAQGDPHRRRTTNPGGTSAAAYKIGPLSLIDIVVTDDNAKSRTLLGKTEAAGLIRLVVTLHSDGHSGWCAEC</sequence>
<evidence type="ECO:0000313" key="2">
    <source>
        <dbReference type="EMBL" id="CAH2403033.1"/>
    </source>
</evidence>
<comment type="caution">
    <text evidence="2">The sequence shown here is derived from an EMBL/GenBank/DDBJ whole genome shotgun (WGS) entry which is preliminary data.</text>
</comment>
<reference evidence="2 3" key="1">
    <citation type="submission" date="2022-03" db="EMBL/GenBank/DDBJ databases">
        <authorList>
            <person name="Brunel B."/>
        </authorList>
    </citation>
    <scope>NUCLEOTIDE SEQUENCE [LARGE SCALE GENOMIC DNA]</scope>
    <source>
        <strain evidence="2">STM5069sample</strain>
    </source>
</reference>
<protein>
    <submittedName>
        <fullName evidence="2">Uncharacterized protein</fullName>
    </submittedName>
</protein>
<name>A0ABN8JYD2_9HYPH</name>
<evidence type="ECO:0000313" key="3">
    <source>
        <dbReference type="Proteomes" id="UP001153050"/>
    </source>
</evidence>
<dbReference type="Proteomes" id="UP001153050">
    <property type="component" value="Unassembled WGS sequence"/>
</dbReference>
<organism evidence="2 3">
    <name type="scientific">Mesorhizobium escarrei</name>
    <dbReference type="NCBI Taxonomy" id="666018"/>
    <lineage>
        <taxon>Bacteria</taxon>
        <taxon>Pseudomonadati</taxon>
        <taxon>Pseudomonadota</taxon>
        <taxon>Alphaproteobacteria</taxon>
        <taxon>Hyphomicrobiales</taxon>
        <taxon>Phyllobacteriaceae</taxon>
        <taxon>Mesorhizobium</taxon>
    </lineage>
</organism>
<keyword evidence="3" id="KW-1185">Reference proteome</keyword>